<organism evidence="3 4">
    <name type="scientific">Paracoccus yeei</name>
    <dbReference type="NCBI Taxonomy" id="147645"/>
    <lineage>
        <taxon>Bacteria</taxon>
        <taxon>Pseudomonadati</taxon>
        <taxon>Pseudomonadota</taxon>
        <taxon>Alphaproteobacteria</taxon>
        <taxon>Rhodobacterales</taxon>
        <taxon>Paracoccaceae</taxon>
        <taxon>Paracoccus</taxon>
    </lineage>
</organism>
<dbReference type="Pfam" id="PF02604">
    <property type="entry name" value="PhdYeFM_antitox"/>
    <property type="match status" value="1"/>
</dbReference>
<proteinExistence type="inferred from homology"/>
<dbReference type="RefSeq" id="WP_028720095.1">
    <property type="nucleotide sequence ID" value="NZ_CAWMZI010000008.1"/>
</dbReference>
<keyword evidence="3" id="KW-0614">Plasmid</keyword>
<dbReference type="InterPro" id="IPR006442">
    <property type="entry name" value="Antitoxin_Phd/YefM"/>
</dbReference>
<dbReference type="Gene3D" id="3.40.1620.10">
    <property type="entry name" value="YefM-like domain"/>
    <property type="match status" value="1"/>
</dbReference>
<evidence type="ECO:0000256" key="1">
    <source>
        <dbReference type="ARBA" id="ARBA00009981"/>
    </source>
</evidence>
<geneLocation type="plasmid" evidence="3 4">
    <name>unnamed7</name>
</geneLocation>
<evidence type="ECO:0000313" key="4">
    <source>
        <dbReference type="Proteomes" id="UP000191257"/>
    </source>
</evidence>
<dbReference type="NCBIfam" id="TIGR01552">
    <property type="entry name" value="phd_fam"/>
    <property type="match status" value="1"/>
</dbReference>
<sequence length="81" mass="8748">MREIGAFEAKTHLSELLGAASAGETVTITKRGKPVARLVPPAGSDRAEALLRMAELRRRLAGRPIDIGIDDILSARDEGRR</sequence>
<dbReference type="EMBL" id="CP020447">
    <property type="protein sequence ID" value="ARC39150.1"/>
    <property type="molecule type" value="Genomic_DNA"/>
</dbReference>
<gene>
    <name evidence="3" type="ORF">A6J80_23055</name>
</gene>
<evidence type="ECO:0000313" key="3">
    <source>
        <dbReference type="EMBL" id="ARC39150.1"/>
    </source>
</evidence>
<comment type="similarity">
    <text evidence="1 2">Belongs to the phD/YefM antitoxin family.</text>
</comment>
<dbReference type="KEGG" id="pye:A6J80_23055"/>
<protein>
    <recommendedName>
        <fullName evidence="2">Antitoxin</fullName>
    </recommendedName>
</protein>
<dbReference type="OrthoDB" id="361531at2"/>
<reference evidence="3" key="1">
    <citation type="submission" date="2017-12" db="EMBL/GenBank/DDBJ databases">
        <title>FDA dAtabase for Regulatory Grade micrObial Sequences (FDA-ARGOS): Supporting development and validation of Infectious Disease Dx tests.</title>
        <authorList>
            <person name="Campos J."/>
            <person name="Goldberg B."/>
            <person name="Tallon L."/>
            <person name="Sadzewicz L."/>
            <person name="Sengamalay N."/>
            <person name="Ott S."/>
            <person name="Godinez A."/>
            <person name="Nagaraj S."/>
            <person name="Vyas G."/>
            <person name="Aluvathingal J."/>
            <person name="Nadendla S."/>
            <person name="Geyer C."/>
            <person name="Nandy P."/>
            <person name="Hobson J."/>
            <person name="Sichtig H."/>
        </authorList>
    </citation>
    <scope>NUCLEOTIDE SEQUENCE</scope>
    <source>
        <strain evidence="3">FDAARGOS_252</strain>
        <plasmid evidence="3">unnamed7</plasmid>
    </source>
</reference>
<dbReference type="AlphaFoldDB" id="A0A1V0GZD5"/>
<keyword evidence="4" id="KW-1185">Reference proteome</keyword>
<accession>A0A1V0GZD5</accession>
<dbReference type="InterPro" id="IPR036165">
    <property type="entry name" value="YefM-like_sf"/>
</dbReference>
<evidence type="ECO:0000256" key="2">
    <source>
        <dbReference type="RuleBase" id="RU362080"/>
    </source>
</evidence>
<dbReference type="PANTHER" id="PTHR35377">
    <property type="entry name" value="ANTITOXIN VAPB49-RELATED-RELATED"/>
    <property type="match status" value="1"/>
</dbReference>
<comment type="function">
    <text evidence="2">Antitoxin component of a type II toxin-antitoxin (TA) system.</text>
</comment>
<dbReference type="Proteomes" id="UP000191257">
    <property type="component" value="Plasmid unnamed7"/>
</dbReference>
<dbReference type="InterPro" id="IPR051416">
    <property type="entry name" value="phD-YefM_TA_antitoxins"/>
</dbReference>
<dbReference type="SUPFAM" id="SSF143120">
    <property type="entry name" value="YefM-like"/>
    <property type="match status" value="1"/>
</dbReference>
<name>A0A1V0GZD5_9RHOB</name>